<dbReference type="AlphaFoldDB" id="X1G3N9"/>
<evidence type="ECO:0000256" key="1">
    <source>
        <dbReference type="ARBA" id="ARBA00008761"/>
    </source>
</evidence>
<comment type="caution">
    <text evidence="7">The sequence shown here is derived from an EMBL/GenBank/DDBJ whole genome shotgun (WGS) entry which is preliminary data.</text>
</comment>
<feature type="domain" description="Cas12f1-like TNB" evidence="6">
    <location>
        <begin position="303"/>
        <end position="333"/>
    </location>
</feature>
<keyword evidence="4" id="KW-0233">DNA recombination</keyword>
<gene>
    <name evidence="7" type="ORF">S03H2_00605</name>
</gene>
<evidence type="ECO:0000259" key="5">
    <source>
        <dbReference type="Pfam" id="PF01385"/>
    </source>
</evidence>
<dbReference type="Pfam" id="PF07282">
    <property type="entry name" value="Cas12f1-like_TNB"/>
    <property type="match status" value="1"/>
</dbReference>
<dbReference type="EMBL" id="BARU01000132">
    <property type="protein sequence ID" value="GAH27638.1"/>
    <property type="molecule type" value="Genomic_DNA"/>
</dbReference>
<name>X1G3N9_9ZZZZ</name>
<dbReference type="NCBIfam" id="NF040570">
    <property type="entry name" value="guided_TnpB"/>
    <property type="match status" value="1"/>
</dbReference>
<evidence type="ECO:0000256" key="4">
    <source>
        <dbReference type="ARBA" id="ARBA00023172"/>
    </source>
</evidence>
<comment type="similarity">
    <text evidence="1">In the C-terminal section; belongs to the transposase 35 family.</text>
</comment>
<accession>X1G3N9</accession>
<sequence>MEITRTETIRVSVNDSFSNICYLTKNLYNKANYIVRQEFFNSKKILNYYQIWQKTKKLNEYKNIPAQTAQQVLRYLVKNWKSFLLGSIKSKANGGAYYYKPKIPSYKKKNGKHIAVFTNQQMKILENGKLKFPSPIKIDVKTRLNKSVNLREVRVVPLGIGYKIEIVYKKLVRKESISKKRVASIDLGCINLITLVDNIGTRPIIVKDDGKGIKSIIQFYMKEKARLQKIYSNNGIKTGLKLSTLNQKFECKVQDYIHKLSRIIIKHCIKMKIGKLIIGQNIGWKQKSMMRRITNQMFINIPFSRFIQMLEHKGEEHGIVVTTIEEKYTSKCSFLDNEPVKSHKSFLGRRVKRG</sequence>
<proteinExistence type="inferred from homology"/>
<reference evidence="7" key="1">
    <citation type="journal article" date="2014" name="Front. Microbiol.">
        <title>High frequency of phylogenetically diverse reductive dehalogenase-homologous genes in deep subseafloor sedimentary metagenomes.</title>
        <authorList>
            <person name="Kawai M."/>
            <person name="Futagami T."/>
            <person name="Toyoda A."/>
            <person name="Takaki Y."/>
            <person name="Nishi S."/>
            <person name="Hori S."/>
            <person name="Arai W."/>
            <person name="Tsubouchi T."/>
            <person name="Morono Y."/>
            <person name="Uchiyama I."/>
            <person name="Ito T."/>
            <person name="Fujiyama A."/>
            <person name="Inagaki F."/>
            <person name="Takami H."/>
        </authorList>
    </citation>
    <scope>NUCLEOTIDE SEQUENCE</scope>
    <source>
        <strain evidence="7">Expedition CK06-06</strain>
    </source>
</reference>
<keyword evidence="3" id="KW-0238">DNA-binding</keyword>
<feature type="domain" description="Probable transposase IS891/IS1136/IS1341" evidence="5">
    <location>
        <begin position="175"/>
        <end position="282"/>
    </location>
</feature>
<evidence type="ECO:0000259" key="6">
    <source>
        <dbReference type="Pfam" id="PF07282"/>
    </source>
</evidence>
<dbReference type="GO" id="GO:0006310">
    <property type="term" value="P:DNA recombination"/>
    <property type="evidence" value="ECO:0007669"/>
    <property type="project" value="UniProtKB-KW"/>
</dbReference>
<protein>
    <submittedName>
        <fullName evidence="7">Uncharacterized protein</fullName>
    </submittedName>
</protein>
<evidence type="ECO:0000256" key="3">
    <source>
        <dbReference type="ARBA" id="ARBA00023125"/>
    </source>
</evidence>
<evidence type="ECO:0000313" key="7">
    <source>
        <dbReference type="EMBL" id="GAH27638.1"/>
    </source>
</evidence>
<dbReference type="GO" id="GO:0032196">
    <property type="term" value="P:transposition"/>
    <property type="evidence" value="ECO:0007669"/>
    <property type="project" value="UniProtKB-KW"/>
</dbReference>
<dbReference type="NCBIfam" id="TIGR01766">
    <property type="entry name" value="IS200/IS605 family accessory protein TnpB-like domain"/>
    <property type="match status" value="1"/>
</dbReference>
<dbReference type="InterPro" id="IPR010095">
    <property type="entry name" value="Cas12f1-like_TNB"/>
</dbReference>
<feature type="non-terminal residue" evidence="7">
    <location>
        <position position="354"/>
    </location>
</feature>
<organism evidence="7">
    <name type="scientific">marine sediment metagenome</name>
    <dbReference type="NCBI Taxonomy" id="412755"/>
    <lineage>
        <taxon>unclassified sequences</taxon>
        <taxon>metagenomes</taxon>
        <taxon>ecological metagenomes</taxon>
    </lineage>
</organism>
<dbReference type="Pfam" id="PF01385">
    <property type="entry name" value="OrfB_IS605"/>
    <property type="match status" value="1"/>
</dbReference>
<evidence type="ECO:0000256" key="2">
    <source>
        <dbReference type="ARBA" id="ARBA00022578"/>
    </source>
</evidence>
<dbReference type="GO" id="GO:0003677">
    <property type="term" value="F:DNA binding"/>
    <property type="evidence" value="ECO:0007669"/>
    <property type="project" value="UniProtKB-KW"/>
</dbReference>
<dbReference type="InterPro" id="IPR001959">
    <property type="entry name" value="Transposase"/>
</dbReference>
<keyword evidence="2" id="KW-0815">Transposition</keyword>